<dbReference type="Proteomes" id="UP000728185">
    <property type="component" value="Unassembled WGS sequence"/>
</dbReference>
<name>A0A8E0S1T9_9TREM</name>
<dbReference type="SUPFAM" id="SSF50978">
    <property type="entry name" value="WD40 repeat-like"/>
    <property type="match status" value="1"/>
</dbReference>
<evidence type="ECO:0000313" key="2">
    <source>
        <dbReference type="EMBL" id="KAA0197176.1"/>
    </source>
</evidence>
<reference evidence="2" key="1">
    <citation type="submission" date="2019-05" db="EMBL/GenBank/DDBJ databases">
        <title>Annotation for the trematode Fasciolopsis buski.</title>
        <authorList>
            <person name="Choi Y.-J."/>
        </authorList>
    </citation>
    <scope>NUCLEOTIDE SEQUENCE</scope>
    <source>
        <strain evidence="2">HT</strain>
        <tissue evidence="2">Whole worm</tissue>
    </source>
</reference>
<feature type="region of interest" description="Disordered" evidence="1">
    <location>
        <begin position="46"/>
        <end position="77"/>
    </location>
</feature>
<gene>
    <name evidence="2" type="ORF">FBUS_05071</name>
</gene>
<proteinExistence type="predicted"/>
<dbReference type="InterPro" id="IPR036322">
    <property type="entry name" value="WD40_repeat_dom_sf"/>
</dbReference>
<dbReference type="Gene3D" id="2.130.10.10">
    <property type="entry name" value="YVTN repeat-like/Quinoprotein amine dehydrogenase"/>
    <property type="match status" value="1"/>
</dbReference>
<comment type="caution">
    <text evidence="2">The sequence shown here is derived from an EMBL/GenBank/DDBJ whole genome shotgun (WGS) entry which is preliminary data.</text>
</comment>
<evidence type="ECO:0000313" key="3">
    <source>
        <dbReference type="Proteomes" id="UP000728185"/>
    </source>
</evidence>
<dbReference type="InterPro" id="IPR001680">
    <property type="entry name" value="WD40_rpt"/>
</dbReference>
<keyword evidence="3" id="KW-1185">Reference proteome</keyword>
<accession>A0A8E0S1T9</accession>
<sequence length="525" mass="57762">HLIDSSQLNPEKKTKSADQPVDSESDVLGDFARMDFAGLLDKELSEDDEALSTASDMEEVDDAAESSTNVDTDVDETNPVTTEMNVSQMKSDIDQHGTARVSVRSRIQKAALLRLVVAQELSDVDDANQAQFRTRIYAPLVLEQRAHLQGHLGLVANSLSSTITTQSDTDCECILASVAKPSNRIDQNNTVGCDIRLWQVPPYGTPKQELTIRHNGAVTSFTRMLENNHAIYFVSGGADGSLIYWRPDHSSATKSTMQNLAVGGCLPWIPAFRIIFSNVKITSVVACQPPSRLPNHICLCLAIGRRVHLLCLHKQILRVLESQRSLHLDQLNHMFDALSGRVIHAHWITPFASLGHSAFELSYPRAKAVNGMLPNLQMQTTVSGSQLSGTIRLVKPLHLTRNDDLEPVEFLVVTEHEQSSVIQTVDAYGHSSARNASIFYPVTVIDICSLVTPTTKQTDSGYCAVATSDGFIRIYERNSHQPDALVQVGLCPTGERITRLQLLEETPMQLVVCTQSGSVLVYNIL</sequence>
<dbReference type="AlphaFoldDB" id="A0A8E0S1T9"/>
<evidence type="ECO:0000256" key="1">
    <source>
        <dbReference type="SAM" id="MobiDB-lite"/>
    </source>
</evidence>
<feature type="non-terminal residue" evidence="2">
    <location>
        <position position="1"/>
    </location>
</feature>
<dbReference type="SMART" id="SM00320">
    <property type="entry name" value="WD40"/>
    <property type="match status" value="3"/>
</dbReference>
<feature type="region of interest" description="Disordered" evidence="1">
    <location>
        <begin position="1"/>
        <end position="27"/>
    </location>
</feature>
<protein>
    <submittedName>
        <fullName evidence="2">Uncharacterized protein</fullName>
    </submittedName>
</protein>
<dbReference type="EMBL" id="LUCM01002553">
    <property type="protein sequence ID" value="KAA0197176.1"/>
    <property type="molecule type" value="Genomic_DNA"/>
</dbReference>
<feature type="compositionally biased region" description="Acidic residues" evidence="1">
    <location>
        <begin position="46"/>
        <end position="64"/>
    </location>
</feature>
<dbReference type="OrthoDB" id="10519788at2759"/>
<organism evidence="2 3">
    <name type="scientific">Fasciolopsis buskii</name>
    <dbReference type="NCBI Taxonomy" id="27845"/>
    <lineage>
        <taxon>Eukaryota</taxon>
        <taxon>Metazoa</taxon>
        <taxon>Spiralia</taxon>
        <taxon>Lophotrochozoa</taxon>
        <taxon>Platyhelminthes</taxon>
        <taxon>Trematoda</taxon>
        <taxon>Digenea</taxon>
        <taxon>Plagiorchiida</taxon>
        <taxon>Echinostomata</taxon>
        <taxon>Echinostomatoidea</taxon>
        <taxon>Fasciolidae</taxon>
        <taxon>Fasciolopsis</taxon>
    </lineage>
</organism>
<dbReference type="InterPro" id="IPR015943">
    <property type="entry name" value="WD40/YVTN_repeat-like_dom_sf"/>
</dbReference>